<name>A0A1L8CP97_9PROT</name>
<sequence length="137" mass="14800">MISPTSLTIVSYAIPASLISGLTLIVGRQRHIDWRFWEPIVITLPFLMVMAYVILTFGSIHHGIMEMEFHPVAVAMIAGIGGFLAGLSLLPRIIFSHVDVPGGTLSAASAFLLGLLCLKMFFLMAAFANPMALLSPD</sequence>
<feature type="transmembrane region" description="Helical" evidence="1">
    <location>
        <begin position="6"/>
        <end position="27"/>
    </location>
</feature>
<feature type="transmembrane region" description="Helical" evidence="1">
    <location>
        <begin position="107"/>
        <end position="128"/>
    </location>
</feature>
<dbReference type="RefSeq" id="WP_072660053.1">
    <property type="nucleotide sequence ID" value="NZ_BDFD01000014.1"/>
</dbReference>
<feature type="transmembrane region" description="Helical" evidence="1">
    <location>
        <begin position="39"/>
        <end position="60"/>
    </location>
</feature>
<reference evidence="2 3" key="1">
    <citation type="journal article" date="2017" name="Arch. Microbiol.">
        <title>Mariprofundus micogutta sp. nov., a novel iron-oxidizing zetaproteobacterium isolated from a deep-sea hydrothermal field at the Bayonnaise knoll of the Izu-Ogasawara arc, and a description of Mariprofundales ord. nov. and Zetaproteobacteria classis nov.</title>
        <authorList>
            <person name="Makita H."/>
            <person name="Tanaka E."/>
            <person name="Mitsunobu S."/>
            <person name="Miyazaki M."/>
            <person name="Nunoura T."/>
            <person name="Uematsu K."/>
            <person name="Takaki Y."/>
            <person name="Nishi S."/>
            <person name="Shimamura S."/>
            <person name="Takai K."/>
        </authorList>
    </citation>
    <scope>NUCLEOTIDE SEQUENCE [LARGE SCALE GENOMIC DNA]</scope>
    <source>
        <strain evidence="2 3">ET2</strain>
    </source>
</reference>
<gene>
    <name evidence="2" type="ORF">MMIC_P1719</name>
</gene>
<evidence type="ECO:0000313" key="3">
    <source>
        <dbReference type="Proteomes" id="UP000231632"/>
    </source>
</evidence>
<dbReference type="AlphaFoldDB" id="A0A1L8CP97"/>
<keyword evidence="3" id="KW-1185">Reference proteome</keyword>
<proteinExistence type="predicted"/>
<accession>A0A1L8CP97</accession>
<dbReference type="OrthoDB" id="5295031at2"/>
<keyword evidence="1" id="KW-1133">Transmembrane helix</keyword>
<keyword evidence="1" id="KW-0812">Transmembrane</keyword>
<organism evidence="2 3">
    <name type="scientific">Mariprofundus micogutta</name>
    <dbReference type="NCBI Taxonomy" id="1921010"/>
    <lineage>
        <taxon>Bacteria</taxon>
        <taxon>Pseudomonadati</taxon>
        <taxon>Pseudomonadota</taxon>
        <taxon>Candidatius Mariprofundia</taxon>
        <taxon>Mariprofundales</taxon>
        <taxon>Mariprofundaceae</taxon>
        <taxon>Mariprofundus</taxon>
    </lineage>
</organism>
<dbReference type="Proteomes" id="UP000231632">
    <property type="component" value="Unassembled WGS sequence"/>
</dbReference>
<dbReference type="EMBL" id="BDFD01000014">
    <property type="protein sequence ID" value="GAV20746.1"/>
    <property type="molecule type" value="Genomic_DNA"/>
</dbReference>
<protein>
    <submittedName>
        <fullName evidence="2">Uncharacterized protein</fullName>
    </submittedName>
</protein>
<keyword evidence="1" id="KW-0472">Membrane</keyword>
<evidence type="ECO:0000256" key="1">
    <source>
        <dbReference type="SAM" id="Phobius"/>
    </source>
</evidence>
<comment type="caution">
    <text evidence="2">The sequence shown here is derived from an EMBL/GenBank/DDBJ whole genome shotgun (WGS) entry which is preliminary data.</text>
</comment>
<feature type="transmembrane region" description="Helical" evidence="1">
    <location>
        <begin position="72"/>
        <end position="95"/>
    </location>
</feature>
<evidence type="ECO:0000313" key="2">
    <source>
        <dbReference type="EMBL" id="GAV20746.1"/>
    </source>
</evidence>